<dbReference type="SUPFAM" id="SSF54862">
    <property type="entry name" value="4Fe-4S ferredoxins"/>
    <property type="match status" value="1"/>
</dbReference>
<dbReference type="Pfam" id="PF13459">
    <property type="entry name" value="Fer4_15"/>
    <property type="match status" value="1"/>
</dbReference>
<sequence length="64" mass="7324">MKVVIDKERCMMAGECCYNHPWLFAFGEDDYPEVLVSELTTEQQRKEARQSIQVCPSGAISIIE</sequence>
<keyword evidence="4" id="KW-0408">Iron</keyword>
<reference evidence="6" key="1">
    <citation type="submission" date="2020-05" db="EMBL/GenBank/DDBJ databases">
        <authorList>
            <person name="Chiriac C."/>
            <person name="Salcher M."/>
            <person name="Ghai R."/>
            <person name="Kavagutti S V."/>
        </authorList>
    </citation>
    <scope>NUCLEOTIDE SEQUENCE</scope>
</reference>
<evidence type="ECO:0000256" key="4">
    <source>
        <dbReference type="ARBA" id="ARBA00023004"/>
    </source>
</evidence>
<evidence type="ECO:0000256" key="2">
    <source>
        <dbReference type="ARBA" id="ARBA00022723"/>
    </source>
</evidence>
<organism evidence="6">
    <name type="scientific">freshwater metagenome</name>
    <dbReference type="NCBI Taxonomy" id="449393"/>
    <lineage>
        <taxon>unclassified sequences</taxon>
        <taxon>metagenomes</taxon>
        <taxon>ecological metagenomes</taxon>
    </lineage>
</organism>
<protein>
    <submittedName>
        <fullName evidence="6">Unannotated protein</fullName>
    </submittedName>
</protein>
<name>A0A6J7RLL2_9ZZZZ</name>
<keyword evidence="3" id="KW-0249">Electron transport</keyword>
<keyword evidence="5" id="KW-0411">Iron-sulfur</keyword>
<dbReference type="AlphaFoldDB" id="A0A6J7RLL2"/>
<dbReference type="GO" id="GO:0046872">
    <property type="term" value="F:metal ion binding"/>
    <property type="evidence" value="ECO:0007669"/>
    <property type="project" value="UniProtKB-KW"/>
</dbReference>
<evidence type="ECO:0000313" key="6">
    <source>
        <dbReference type="EMBL" id="CAB5029582.1"/>
    </source>
</evidence>
<keyword evidence="2" id="KW-0479">Metal-binding</keyword>
<keyword evidence="1" id="KW-0813">Transport</keyword>
<gene>
    <name evidence="6" type="ORF">UFOPK4098_01413</name>
</gene>
<dbReference type="PANTHER" id="PTHR36923:SF3">
    <property type="entry name" value="FERREDOXIN"/>
    <property type="match status" value="1"/>
</dbReference>
<evidence type="ECO:0000256" key="3">
    <source>
        <dbReference type="ARBA" id="ARBA00022982"/>
    </source>
</evidence>
<evidence type="ECO:0000256" key="5">
    <source>
        <dbReference type="ARBA" id="ARBA00023014"/>
    </source>
</evidence>
<proteinExistence type="predicted"/>
<accession>A0A6J7RLL2</accession>
<evidence type="ECO:0000256" key="1">
    <source>
        <dbReference type="ARBA" id="ARBA00022448"/>
    </source>
</evidence>
<dbReference type="PANTHER" id="PTHR36923">
    <property type="entry name" value="FERREDOXIN"/>
    <property type="match status" value="1"/>
</dbReference>
<dbReference type="GO" id="GO:0051536">
    <property type="term" value="F:iron-sulfur cluster binding"/>
    <property type="evidence" value="ECO:0007669"/>
    <property type="project" value="UniProtKB-KW"/>
</dbReference>
<dbReference type="InterPro" id="IPR051269">
    <property type="entry name" value="Fe-S_cluster_ET"/>
</dbReference>
<dbReference type="Gene3D" id="3.30.70.20">
    <property type="match status" value="1"/>
</dbReference>
<dbReference type="EMBL" id="CAFBPN010000114">
    <property type="protein sequence ID" value="CAB5029582.1"/>
    <property type="molecule type" value="Genomic_DNA"/>
</dbReference>